<dbReference type="PROSITE" id="PS50943">
    <property type="entry name" value="HTH_CROC1"/>
    <property type="match status" value="1"/>
</dbReference>
<dbReference type="CDD" id="cd00093">
    <property type="entry name" value="HTH_XRE"/>
    <property type="match status" value="1"/>
</dbReference>
<organism evidence="2 3">
    <name type="scientific">Labrys neptuniae</name>
    <dbReference type="NCBI Taxonomy" id="376174"/>
    <lineage>
        <taxon>Bacteria</taxon>
        <taxon>Pseudomonadati</taxon>
        <taxon>Pseudomonadota</taxon>
        <taxon>Alphaproteobacteria</taxon>
        <taxon>Hyphomicrobiales</taxon>
        <taxon>Xanthobacteraceae</taxon>
        <taxon>Labrys</taxon>
    </lineage>
</organism>
<evidence type="ECO:0000313" key="2">
    <source>
        <dbReference type="EMBL" id="MEW9304533.1"/>
    </source>
</evidence>
<dbReference type="SUPFAM" id="SSF47413">
    <property type="entry name" value="lambda repressor-like DNA-binding domains"/>
    <property type="match status" value="1"/>
</dbReference>
<feature type="domain" description="HTH cro/C1-type" evidence="1">
    <location>
        <begin position="37"/>
        <end position="87"/>
    </location>
</feature>
<protein>
    <submittedName>
        <fullName evidence="2">Helix-turn-helix domain-containing protein</fullName>
    </submittedName>
</protein>
<evidence type="ECO:0000313" key="3">
    <source>
        <dbReference type="Proteomes" id="UP001555786"/>
    </source>
</evidence>
<name>A0ABV3PFZ1_9HYPH</name>
<keyword evidence="3" id="KW-1185">Reference proteome</keyword>
<dbReference type="Gene3D" id="1.10.260.40">
    <property type="entry name" value="lambda repressor-like DNA-binding domains"/>
    <property type="match status" value="1"/>
</dbReference>
<accession>A0ABV3PFZ1</accession>
<dbReference type="InterPro" id="IPR010982">
    <property type="entry name" value="Lambda_DNA-bd_dom_sf"/>
</dbReference>
<comment type="caution">
    <text evidence="2">The sequence shown here is derived from an EMBL/GenBank/DDBJ whole genome shotgun (WGS) entry which is preliminary data.</text>
</comment>
<evidence type="ECO:0000259" key="1">
    <source>
        <dbReference type="PROSITE" id="PS50943"/>
    </source>
</evidence>
<proteinExistence type="predicted"/>
<dbReference type="InterPro" id="IPR001387">
    <property type="entry name" value="Cro/C1-type_HTH"/>
</dbReference>
<reference evidence="2 3" key="1">
    <citation type="submission" date="2024-07" db="EMBL/GenBank/DDBJ databases">
        <title>Description of Labrys sedimenti sp. nov., isolated from a diclofenac-degrading enrichment culture.</title>
        <authorList>
            <person name="Tancsics A."/>
            <person name="Csepanyi A."/>
        </authorList>
    </citation>
    <scope>NUCLEOTIDE SEQUENCE [LARGE SCALE GENOMIC DNA]</scope>
    <source>
        <strain evidence="2 3">LMG 23578</strain>
    </source>
</reference>
<gene>
    <name evidence="2" type="ORF">ABXS05_03220</name>
</gene>
<dbReference type="Proteomes" id="UP001555786">
    <property type="component" value="Unassembled WGS sequence"/>
</dbReference>
<sequence length="156" mass="17198">MATKKRKLDWLRAELPIAEAVSHAQLDAYAALKKAFNLRAEKGMTLSKLAEKLDRNKSQVSRLLNGAGAGMTLESLAAYLAVLEHDLFLAAVPYEEMPSLENDALSVLYPKVETRAIQPVTMSSHSYFIVHSPVEMTGSQPVSEKARFKSHLVPCT</sequence>
<dbReference type="RefSeq" id="WP_367622891.1">
    <property type="nucleotide sequence ID" value="NZ_JBFNQD010000001.1"/>
</dbReference>
<dbReference type="Pfam" id="PF13443">
    <property type="entry name" value="HTH_26"/>
    <property type="match status" value="1"/>
</dbReference>
<dbReference type="EMBL" id="JBFNQD010000001">
    <property type="protein sequence ID" value="MEW9304533.1"/>
    <property type="molecule type" value="Genomic_DNA"/>
</dbReference>